<accession>A0A1W0WBK6</accession>
<proteinExistence type="predicted"/>
<evidence type="ECO:0000313" key="2">
    <source>
        <dbReference type="EMBL" id="OQV12591.1"/>
    </source>
</evidence>
<gene>
    <name evidence="2" type="ORF">BV898_13156</name>
</gene>
<dbReference type="EMBL" id="MTYJ01000141">
    <property type="protein sequence ID" value="OQV12591.1"/>
    <property type="molecule type" value="Genomic_DNA"/>
</dbReference>
<organism evidence="2 3">
    <name type="scientific">Hypsibius exemplaris</name>
    <name type="common">Freshwater tardigrade</name>
    <dbReference type="NCBI Taxonomy" id="2072580"/>
    <lineage>
        <taxon>Eukaryota</taxon>
        <taxon>Metazoa</taxon>
        <taxon>Ecdysozoa</taxon>
        <taxon>Tardigrada</taxon>
        <taxon>Eutardigrada</taxon>
        <taxon>Parachela</taxon>
        <taxon>Hypsibioidea</taxon>
        <taxon>Hypsibiidae</taxon>
        <taxon>Hypsibius</taxon>
    </lineage>
</organism>
<keyword evidence="1" id="KW-0472">Membrane</keyword>
<feature type="transmembrane region" description="Helical" evidence="1">
    <location>
        <begin position="6"/>
        <end position="34"/>
    </location>
</feature>
<keyword evidence="3" id="KW-1185">Reference proteome</keyword>
<dbReference type="AlphaFoldDB" id="A0A1W0WBK6"/>
<comment type="caution">
    <text evidence="2">The sequence shown here is derived from an EMBL/GenBank/DDBJ whole genome shotgun (WGS) entry which is preliminary data.</text>
</comment>
<evidence type="ECO:0000256" key="1">
    <source>
        <dbReference type="SAM" id="Phobius"/>
    </source>
</evidence>
<evidence type="ECO:0000313" key="3">
    <source>
        <dbReference type="Proteomes" id="UP000192578"/>
    </source>
</evidence>
<protein>
    <submittedName>
        <fullName evidence="2">Uncharacterized protein</fullName>
    </submittedName>
</protein>
<name>A0A1W0WBK6_HYPEX</name>
<keyword evidence="1" id="KW-0812">Transmembrane</keyword>
<dbReference type="Proteomes" id="UP000192578">
    <property type="component" value="Unassembled WGS sequence"/>
</dbReference>
<keyword evidence="1" id="KW-1133">Transmembrane helix</keyword>
<reference evidence="3" key="1">
    <citation type="submission" date="2017-01" db="EMBL/GenBank/DDBJ databases">
        <title>Comparative genomics of anhydrobiosis in the tardigrade Hypsibius dujardini.</title>
        <authorList>
            <person name="Yoshida Y."/>
            <person name="Koutsovoulos G."/>
            <person name="Laetsch D."/>
            <person name="Stevens L."/>
            <person name="Kumar S."/>
            <person name="Horikawa D."/>
            <person name="Ishino K."/>
            <person name="Komine S."/>
            <person name="Tomita M."/>
            <person name="Blaxter M."/>
            <person name="Arakawa K."/>
        </authorList>
    </citation>
    <scope>NUCLEOTIDE SEQUENCE [LARGE SCALE GENOMIC DNA]</scope>
    <source>
        <strain evidence="3">Z151</strain>
    </source>
</reference>
<sequence length="165" mass="18158">MDWIFHHGVCACYMLLLHSLSFLGQSVVFVAVLLKCTISHLTTGGSRIFLEELGKVVLDFSSSRECRWRFLSCCAAAVVIVCGDFTKWSPEVFLLDRMMVLFILSGECGFAGGIFGTHDDNVSRGGAHLVDSQRVRPSFTRKICLLVVSLSSCSLFSLPSPWEGA</sequence>